<dbReference type="InterPro" id="IPR004017">
    <property type="entry name" value="Cys_rich_dom"/>
</dbReference>
<dbReference type="PANTHER" id="PTHR30296:SF0">
    <property type="entry name" value="LACTATE UTILIZATION PROTEIN A"/>
    <property type="match status" value="1"/>
</dbReference>
<dbReference type="RefSeq" id="WP_183494960.1">
    <property type="nucleotide sequence ID" value="NZ_JACIFF010000002.1"/>
</dbReference>
<feature type="domain" description="Cysteine-rich" evidence="1">
    <location>
        <begin position="127"/>
        <end position="221"/>
    </location>
</feature>
<comment type="caution">
    <text evidence="2">The sequence shown here is derived from an EMBL/GenBank/DDBJ whole genome shotgun (WGS) entry which is preliminary data.</text>
</comment>
<organism evidence="2 3">
    <name type="scientific">Neolewinella aquimaris</name>
    <dbReference type="NCBI Taxonomy" id="1835722"/>
    <lineage>
        <taxon>Bacteria</taxon>
        <taxon>Pseudomonadati</taxon>
        <taxon>Bacteroidota</taxon>
        <taxon>Saprospiria</taxon>
        <taxon>Saprospirales</taxon>
        <taxon>Lewinellaceae</taxon>
        <taxon>Neolewinella</taxon>
    </lineage>
</organism>
<protein>
    <submittedName>
        <fullName evidence="2">L-lactate dehydrogenase complex protein LldE</fullName>
    </submittedName>
</protein>
<dbReference type="GO" id="GO:0016491">
    <property type="term" value="F:oxidoreductase activity"/>
    <property type="evidence" value="ECO:0007669"/>
    <property type="project" value="UniProtKB-ARBA"/>
</dbReference>
<name>A0A840E6A6_9BACT</name>
<evidence type="ECO:0000259" key="1">
    <source>
        <dbReference type="Pfam" id="PF02754"/>
    </source>
</evidence>
<evidence type="ECO:0000313" key="3">
    <source>
        <dbReference type="Proteomes" id="UP000576209"/>
    </source>
</evidence>
<accession>A0A840E6A6</accession>
<dbReference type="PANTHER" id="PTHR30296">
    <property type="entry name" value="UNCHARACTERIZED PROTEIN YKGE"/>
    <property type="match status" value="1"/>
</dbReference>
<dbReference type="EMBL" id="JACIFF010000002">
    <property type="protein sequence ID" value="MBB4078727.1"/>
    <property type="molecule type" value="Genomic_DNA"/>
</dbReference>
<sequence length="251" mass="28181">MTVGLFIPCYIDQFYPKAGIATLELLEKVGCTVAYPREQTCCGQPLANSGMEKEARPIYEHFVETFRGYDYIVCPSGSCVYHVKHHYDTLEQTDEVRQLRERTFELADFLVNVVGVKQLDARFPARVGVHNSCHGLRGLRLGESSERVGAAFSYYRYLLEMVDGVELVPLDRVDECCGFGGTFSVNQPELSTKMGRDRLADHLRHEAEVITSGDMSCLMHMEGLIRREGLPVRVMHVAEILNSSSPLVGRA</sequence>
<dbReference type="AlphaFoldDB" id="A0A840E6A6"/>
<feature type="domain" description="Cysteine-rich" evidence="1">
    <location>
        <begin position="3"/>
        <end position="83"/>
    </location>
</feature>
<reference evidence="2 3" key="1">
    <citation type="submission" date="2020-08" db="EMBL/GenBank/DDBJ databases">
        <title>Genomic Encyclopedia of Type Strains, Phase IV (KMG-IV): sequencing the most valuable type-strain genomes for metagenomic binning, comparative biology and taxonomic classification.</title>
        <authorList>
            <person name="Goeker M."/>
        </authorList>
    </citation>
    <scope>NUCLEOTIDE SEQUENCE [LARGE SCALE GENOMIC DNA]</scope>
    <source>
        <strain evidence="2 3">DSM 105137</strain>
    </source>
</reference>
<evidence type="ECO:0000313" key="2">
    <source>
        <dbReference type="EMBL" id="MBB4078727.1"/>
    </source>
</evidence>
<proteinExistence type="predicted"/>
<gene>
    <name evidence="2" type="ORF">GGR28_001340</name>
</gene>
<dbReference type="Proteomes" id="UP000576209">
    <property type="component" value="Unassembled WGS sequence"/>
</dbReference>
<keyword evidence="3" id="KW-1185">Reference proteome</keyword>
<dbReference type="Pfam" id="PF02754">
    <property type="entry name" value="CCG"/>
    <property type="match status" value="2"/>
</dbReference>
<dbReference type="GO" id="GO:0005829">
    <property type="term" value="C:cytosol"/>
    <property type="evidence" value="ECO:0007669"/>
    <property type="project" value="TreeGrafter"/>
</dbReference>